<dbReference type="Proteomes" id="UP000526302">
    <property type="component" value="Unassembled WGS sequence"/>
</dbReference>
<reference evidence="3 4" key="1">
    <citation type="journal article" date="2020" name="Biotechnol. Biofuels">
        <title>New insights from the biogas microbiome by comprehensive genome-resolved metagenomics of nearly 1600 species originating from multiple anaerobic digesters.</title>
        <authorList>
            <person name="Campanaro S."/>
            <person name="Treu L."/>
            <person name="Rodriguez-R L.M."/>
            <person name="Kovalovszki A."/>
            <person name="Ziels R.M."/>
            <person name="Maus I."/>
            <person name="Zhu X."/>
            <person name="Kougias P.G."/>
            <person name="Basile A."/>
            <person name="Luo G."/>
            <person name="Schluter A."/>
            <person name="Konstantinidis K.T."/>
            <person name="Angelidaki I."/>
        </authorList>
    </citation>
    <scope>NUCLEOTIDE SEQUENCE [LARGE SCALE GENOMIC DNA]</scope>
    <source>
        <strain evidence="3">AS22ysBPME_79</strain>
    </source>
</reference>
<accession>A0A7K4BZK7</accession>
<dbReference type="Pfam" id="PF00271">
    <property type="entry name" value="Helicase_C"/>
    <property type="match status" value="1"/>
</dbReference>
<keyword evidence="3" id="KW-0067">ATP-binding</keyword>
<dbReference type="GO" id="GO:0005829">
    <property type="term" value="C:cytosol"/>
    <property type="evidence" value="ECO:0007669"/>
    <property type="project" value="TreeGrafter"/>
</dbReference>
<dbReference type="SMART" id="SM00487">
    <property type="entry name" value="DEXDc"/>
    <property type="match status" value="1"/>
</dbReference>
<dbReference type="PANTHER" id="PTHR47396">
    <property type="entry name" value="TYPE I RESTRICTION ENZYME ECOKI R PROTEIN"/>
    <property type="match status" value="1"/>
</dbReference>
<dbReference type="InterPro" id="IPR050742">
    <property type="entry name" value="Helicase_Restrict-Modif_Enz"/>
</dbReference>
<gene>
    <name evidence="3" type="ORF">GX950_02110</name>
</gene>
<dbReference type="Pfam" id="PF04851">
    <property type="entry name" value="ResIII"/>
    <property type="match status" value="1"/>
</dbReference>
<dbReference type="PROSITE" id="PS51192">
    <property type="entry name" value="HELICASE_ATP_BIND_1"/>
    <property type="match status" value="1"/>
</dbReference>
<keyword evidence="3" id="KW-0347">Helicase</keyword>
<evidence type="ECO:0000313" key="3">
    <source>
        <dbReference type="EMBL" id="NMA44581.1"/>
    </source>
</evidence>
<proteinExistence type="predicted"/>
<evidence type="ECO:0000259" key="2">
    <source>
        <dbReference type="PROSITE" id="PS51194"/>
    </source>
</evidence>
<sequence length="797" mass="92398">MSYYRGPASREWQKEAISHWSNYNKGIIQAVPGSGKTILAIETFCQKLDEDPNVKVLIVCPRLTLIKQWTNEILENTILKEKDIYEISSKNEVAAFKKAQGKFSQYKVFISTFNQIKQFFSQEGWKDYTWFLIVDEMHNTTEGYNFPDGSIKYKLGLSATPKKKGKTSTFNLGGIVYTYSFEQALNDKIILEPEFKLILYSIDKQLFEKILESENNAELTDALMDKAYRSFMHDSKKEYTKEDIKKLCEADPTDGEVNEELIKIDKQQFKKKSGEEDFFTSKNVDFLGIQKILSEKFNIGSENKDKKPLQTLVFVNRIKKADLLNEMLLANFKKPVSRSYHSQCAKYNYKDYFENISKQFEENKFNVLISVSTLGEGIDFPYASCGILASPVHNPTAFVQKVGRLLRKYKDQEKAVIYYYVPSELITKLLSDPKISPNYLKSVLKIADEHKNLYFVDRQTLKEKRGSLADLLSQGAAYERNEDIERLKIPQKLDAILRCFRRVYPKSFKHWKKFCTDEGDFSELENKIVEKAKTSLFIAENLERNLVKVQKLQEIMVKEKGYNRVKMLVEEAIRLGVIAKIKYGLEIENYYLGKPSKLDPAEQKMLITALKSEYASFRKQSTRTQKELDKIRSIIPVLKKQSSSKQKKLDAMYTLSKTFFSLQSIFLDQLELETIAKLSGNDRFVLTIGKDLFVASAEIKSYAYPEEFGYSRWQDAPKRKEAPIVPLIEQFCQEFLKEHPEEVLPKEKAQELIKKINEQTKTNFSKEEIKKELEKGKFVGKYSLSKAFFALGTIEKM</sequence>
<protein>
    <submittedName>
        <fullName evidence="3">DEAD/DEAH box helicase family protein</fullName>
    </submittedName>
</protein>
<dbReference type="InterPro" id="IPR001650">
    <property type="entry name" value="Helicase_C-like"/>
</dbReference>
<dbReference type="GO" id="GO:0140097">
    <property type="term" value="F:catalytic activity, acting on DNA"/>
    <property type="evidence" value="ECO:0007669"/>
    <property type="project" value="UniProtKB-ARBA"/>
</dbReference>
<name>A0A7K4BZK7_9ARCH</name>
<feature type="domain" description="Helicase C-terminal" evidence="2">
    <location>
        <begin position="291"/>
        <end position="469"/>
    </location>
</feature>
<dbReference type="AlphaFoldDB" id="A0A7K4BZK7"/>
<keyword evidence="3" id="KW-0378">Hydrolase</keyword>
<dbReference type="GO" id="GO:0016787">
    <property type="term" value="F:hydrolase activity"/>
    <property type="evidence" value="ECO:0007669"/>
    <property type="project" value="InterPro"/>
</dbReference>
<dbReference type="EMBL" id="JAAZKV010000018">
    <property type="protein sequence ID" value="NMA44581.1"/>
    <property type="molecule type" value="Genomic_DNA"/>
</dbReference>
<dbReference type="InterPro" id="IPR014001">
    <property type="entry name" value="Helicase_ATP-bd"/>
</dbReference>
<dbReference type="GO" id="GO:0003677">
    <property type="term" value="F:DNA binding"/>
    <property type="evidence" value="ECO:0007669"/>
    <property type="project" value="InterPro"/>
</dbReference>
<dbReference type="InterPro" id="IPR006935">
    <property type="entry name" value="Helicase/UvrB_N"/>
</dbReference>
<dbReference type="GO" id="GO:0004386">
    <property type="term" value="F:helicase activity"/>
    <property type="evidence" value="ECO:0007669"/>
    <property type="project" value="UniProtKB-KW"/>
</dbReference>
<feature type="domain" description="Helicase ATP-binding" evidence="1">
    <location>
        <begin position="17"/>
        <end position="179"/>
    </location>
</feature>
<keyword evidence="3" id="KW-0547">Nucleotide-binding</keyword>
<organism evidence="3 4">
    <name type="scientific">Candidatus Iainarchaeum sp</name>
    <dbReference type="NCBI Taxonomy" id="3101447"/>
    <lineage>
        <taxon>Archaea</taxon>
        <taxon>Candidatus Iainarchaeota</taxon>
        <taxon>Candidatus Iainarchaeia</taxon>
        <taxon>Candidatus Iainarchaeales</taxon>
        <taxon>Candidatus Iainarchaeaceae</taxon>
        <taxon>Candidatus Iainarchaeum</taxon>
    </lineage>
</organism>
<dbReference type="PROSITE" id="PS51194">
    <property type="entry name" value="HELICASE_CTER"/>
    <property type="match status" value="1"/>
</dbReference>
<dbReference type="GO" id="GO:0005524">
    <property type="term" value="F:ATP binding"/>
    <property type="evidence" value="ECO:0007669"/>
    <property type="project" value="InterPro"/>
</dbReference>
<dbReference type="Gene3D" id="3.40.50.300">
    <property type="entry name" value="P-loop containing nucleotide triphosphate hydrolases"/>
    <property type="match status" value="2"/>
</dbReference>
<evidence type="ECO:0000259" key="1">
    <source>
        <dbReference type="PROSITE" id="PS51192"/>
    </source>
</evidence>
<dbReference type="SUPFAM" id="SSF52540">
    <property type="entry name" value="P-loop containing nucleoside triphosphate hydrolases"/>
    <property type="match status" value="1"/>
</dbReference>
<evidence type="ECO:0000313" key="4">
    <source>
        <dbReference type="Proteomes" id="UP000526302"/>
    </source>
</evidence>
<dbReference type="PANTHER" id="PTHR47396:SF1">
    <property type="entry name" value="ATP-DEPENDENT HELICASE IRC3-RELATED"/>
    <property type="match status" value="1"/>
</dbReference>
<dbReference type="InterPro" id="IPR027417">
    <property type="entry name" value="P-loop_NTPase"/>
</dbReference>
<comment type="caution">
    <text evidence="3">The sequence shown here is derived from an EMBL/GenBank/DDBJ whole genome shotgun (WGS) entry which is preliminary data.</text>
</comment>